<evidence type="ECO:0000313" key="3">
    <source>
        <dbReference type="Proteomes" id="UP000634136"/>
    </source>
</evidence>
<reference evidence="2" key="1">
    <citation type="submission" date="2020-09" db="EMBL/GenBank/DDBJ databases">
        <title>Genome-Enabled Discovery of Anthraquinone Biosynthesis in Senna tora.</title>
        <authorList>
            <person name="Kang S.-H."/>
            <person name="Pandey R.P."/>
            <person name="Lee C.-M."/>
            <person name="Sim J.-S."/>
            <person name="Jeong J.-T."/>
            <person name="Choi B.-S."/>
            <person name="Jung M."/>
            <person name="Ginzburg D."/>
            <person name="Zhao K."/>
            <person name="Won S.Y."/>
            <person name="Oh T.-J."/>
            <person name="Yu Y."/>
            <person name="Kim N.-H."/>
            <person name="Lee O.R."/>
            <person name="Lee T.-H."/>
            <person name="Bashyal P."/>
            <person name="Kim T.-S."/>
            <person name="Lee W.-H."/>
            <person name="Kawkins C."/>
            <person name="Kim C.-K."/>
            <person name="Kim J.S."/>
            <person name="Ahn B.O."/>
            <person name="Rhee S.Y."/>
            <person name="Sohng J.K."/>
        </authorList>
    </citation>
    <scope>NUCLEOTIDE SEQUENCE</scope>
    <source>
        <tissue evidence="2">Leaf</tissue>
    </source>
</reference>
<accession>A0A834WMV2</accession>
<comment type="caution">
    <text evidence="2">The sequence shown here is derived from an EMBL/GenBank/DDBJ whole genome shotgun (WGS) entry which is preliminary data.</text>
</comment>
<name>A0A834WMV2_9FABA</name>
<dbReference type="Proteomes" id="UP000634136">
    <property type="component" value="Unassembled WGS sequence"/>
</dbReference>
<keyword evidence="3" id="KW-1185">Reference proteome</keyword>
<organism evidence="2 3">
    <name type="scientific">Senna tora</name>
    <dbReference type="NCBI Taxonomy" id="362788"/>
    <lineage>
        <taxon>Eukaryota</taxon>
        <taxon>Viridiplantae</taxon>
        <taxon>Streptophyta</taxon>
        <taxon>Embryophyta</taxon>
        <taxon>Tracheophyta</taxon>
        <taxon>Spermatophyta</taxon>
        <taxon>Magnoliopsida</taxon>
        <taxon>eudicotyledons</taxon>
        <taxon>Gunneridae</taxon>
        <taxon>Pentapetalae</taxon>
        <taxon>rosids</taxon>
        <taxon>fabids</taxon>
        <taxon>Fabales</taxon>
        <taxon>Fabaceae</taxon>
        <taxon>Caesalpinioideae</taxon>
        <taxon>Cassia clade</taxon>
        <taxon>Senna</taxon>
    </lineage>
</organism>
<evidence type="ECO:0000256" key="1">
    <source>
        <dbReference type="SAM" id="MobiDB-lite"/>
    </source>
</evidence>
<gene>
    <name evidence="2" type="ORF">G2W53_020793</name>
</gene>
<protein>
    <submittedName>
        <fullName evidence="2">Uncharacterized protein</fullName>
    </submittedName>
</protein>
<dbReference type="AlphaFoldDB" id="A0A834WMV2"/>
<feature type="region of interest" description="Disordered" evidence="1">
    <location>
        <begin position="1"/>
        <end position="31"/>
    </location>
</feature>
<evidence type="ECO:0000313" key="2">
    <source>
        <dbReference type="EMBL" id="KAF7822649.1"/>
    </source>
</evidence>
<sequence length="31" mass="3321">MVSPASSVKLKPRDGLGHTVTKGRVLMRLGE</sequence>
<proteinExistence type="predicted"/>
<dbReference type="EMBL" id="JAAIUW010000007">
    <property type="protein sequence ID" value="KAF7822649.1"/>
    <property type="molecule type" value="Genomic_DNA"/>
</dbReference>